<keyword evidence="1" id="KW-0472">Membrane</keyword>
<name>A0A1F7JH85_9BACT</name>
<feature type="transmembrane region" description="Helical" evidence="1">
    <location>
        <begin position="94"/>
        <end position="115"/>
    </location>
</feature>
<dbReference type="Proteomes" id="UP000177418">
    <property type="component" value="Unassembled WGS sequence"/>
</dbReference>
<reference evidence="2 3" key="1">
    <citation type="journal article" date="2016" name="Nat. Commun.">
        <title>Thousands of microbial genomes shed light on interconnected biogeochemical processes in an aquifer system.</title>
        <authorList>
            <person name="Anantharaman K."/>
            <person name="Brown C.T."/>
            <person name="Hug L.A."/>
            <person name="Sharon I."/>
            <person name="Castelle C.J."/>
            <person name="Probst A.J."/>
            <person name="Thomas B.C."/>
            <person name="Singh A."/>
            <person name="Wilkins M.J."/>
            <person name="Karaoz U."/>
            <person name="Brodie E.L."/>
            <person name="Williams K.H."/>
            <person name="Hubbard S.S."/>
            <person name="Banfield J.F."/>
        </authorList>
    </citation>
    <scope>NUCLEOTIDE SEQUENCE [LARGE SCALE GENOMIC DNA]</scope>
</reference>
<sequence length="163" mass="17874">MLCFVVPISAQTNSQYEANCDLCGYCKGVPKQEQPAEASWKRCRDCLYSKVKDYAMTDNMTLKGVPQPDSDHYYTMLGCLSTQPGEFAGQLTRILLSLVGGIAFLFFLYGAGVIATSQANAERLNYGKRLVYSALVGLLFVIFSTLIIRFIAADILKIPGFGG</sequence>
<accession>A0A1F7JH85</accession>
<comment type="caution">
    <text evidence="2">The sequence shown here is derived from an EMBL/GenBank/DDBJ whole genome shotgun (WGS) entry which is preliminary data.</text>
</comment>
<evidence type="ECO:0000313" key="3">
    <source>
        <dbReference type="Proteomes" id="UP000177418"/>
    </source>
</evidence>
<dbReference type="EMBL" id="MGAV01000012">
    <property type="protein sequence ID" value="OGK54946.1"/>
    <property type="molecule type" value="Genomic_DNA"/>
</dbReference>
<dbReference type="AlphaFoldDB" id="A0A1F7JH85"/>
<proteinExistence type="predicted"/>
<gene>
    <name evidence="2" type="ORF">A3H78_00525</name>
</gene>
<keyword evidence="1" id="KW-0812">Transmembrane</keyword>
<evidence type="ECO:0000256" key="1">
    <source>
        <dbReference type="SAM" id="Phobius"/>
    </source>
</evidence>
<evidence type="ECO:0000313" key="2">
    <source>
        <dbReference type="EMBL" id="OGK54946.1"/>
    </source>
</evidence>
<feature type="transmembrane region" description="Helical" evidence="1">
    <location>
        <begin position="130"/>
        <end position="152"/>
    </location>
</feature>
<keyword evidence="1" id="KW-1133">Transmembrane helix</keyword>
<protein>
    <submittedName>
        <fullName evidence="2">Uncharacterized protein</fullName>
    </submittedName>
</protein>
<organism evidence="2 3">
    <name type="scientific">Candidatus Roizmanbacteria bacterium RIFCSPLOWO2_02_FULL_36_11</name>
    <dbReference type="NCBI Taxonomy" id="1802071"/>
    <lineage>
        <taxon>Bacteria</taxon>
        <taxon>Candidatus Roizmaniibacteriota</taxon>
    </lineage>
</organism>